<evidence type="ECO:0000256" key="1">
    <source>
        <dbReference type="ARBA" id="ARBA00004141"/>
    </source>
</evidence>
<accession>A0A3N4KMP2</accession>
<feature type="transmembrane region" description="Helical" evidence="5">
    <location>
        <begin position="79"/>
        <end position="97"/>
    </location>
</feature>
<dbReference type="EMBL" id="ML119150">
    <property type="protein sequence ID" value="RPB09611.1"/>
    <property type="molecule type" value="Genomic_DNA"/>
</dbReference>
<feature type="transmembrane region" description="Helical" evidence="5">
    <location>
        <begin position="361"/>
        <end position="381"/>
    </location>
</feature>
<dbReference type="Proteomes" id="UP000277580">
    <property type="component" value="Unassembled WGS sequence"/>
</dbReference>
<dbReference type="InterPro" id="IPR002293">
    <property type="entry name" value="AA/rel_permease1"/>
</dbReference>
<dbReference type="OrthoDB" id="5982228at2759"/>
<organism evidence="6 7">
    <name type="scientific">Morchella conica CCBAS932</name>
    <dbReference type="NCBI Taxonomy" id="1392247"/>
    <lineage>
        <taxon>Eukaryota</taxon>
        <taxon>Fungi</taxon>
        <taxon>Dikarya</taxon>
        <taxon>Ascomycota</taxon>
        <taxon>Pezizomycotina</taxon>
        <taxon>Pezizomycetes</taxon>
        <taxon>Pezizales</taxon>
        <taxon>Morchellaceae</taxon>
        <taxon>Morchella</taxon>
    </lineage>
</organism>
<evidence type="ECO:0000256" key="2">
    <source>
        <dbReference type="ARBA" id="ARBA00022692"/>
    </source>
</evidence>
<gene>
    <name evidence="6" type="ORF">P167DRAFT_538297</name>
</gene>
<protein>
    <submittedName>
        <fullName evidence="6">Amino acid transporter</fullName>
    </submittedName>
</protein>
<evidence type="ECO:0000313" key="6">
    <source>
        <dbReference type="EMBL" id="RPB09611.1"/>
    </source>
</evidence>
<evidence type="ECO:0000256" key="4">
    <source>
        <dbReference type="ARBA" id="ARBA00023136"/>
    </source>
</evidence>
<dbReference type="Gene3D" id="1.20.1740.10">
    <property type="entry name" value="Amino acid/polyamine transporter I"/>
    <property type="match status" value="1"/>
</dbReference>
<dbReference type="PANTHER" id="PTHR11785:SF353">
    <property type="entry name" value="METHIONINE TRANSPORTER (EUROFUNG)"/>
    <property type="match status" value="1"/>
</dbReference>
<dbReference type="InterPro" id="IPR050598">
    <property type="entry name" value="AminoAcid_Transporter"/>
</dbReference>
<dbReference type="InParanoid" id="A0A3N4KMP2"/>
<comment type="subcellular location">
    <subcellularLocation>
        <location evidence="1">Membrane</location>
        <topology evidence="1">Multi-pass membrane protein</topology>
    </subcellularLocation>
</comment>
<dbReference type="GO" id="GO:0016020">
    <property type="term" value="C:membrane"/>
    <property type="evidence" value="ECO:0007669"/>
    <property type="project" value="UniProtKB-SubCell"/>
</dbReference>
<dbReference type="STRING" id="1392247.A0A3N4KMP2"/>
<name>A0A3N4KMP2_9PEZI</name>
<feature type="transmembrane region" description="Helical" evidence="5">
    <location>
        <begin position="452"/>
        <end position="479"/>
    </location>
</feature>
<keyword evidence="4 5" id="KW-0472">Membrane</keyword>
<keyword evidence="3 5" id="KW-1133">Transmembrane helix</keyword>
<feature type="transmembrane region" description="Helical" evidence="5">
    <location>
        <begin position="134"/>
        <end position="157"/>
    </location>
</feature>
<evidence type="ECO:0000256" key="3">
    <source>
        <dbReference type="ARBA" id="ARBA00022989"/>
    </source>
</evidence>
<feature type="transmembrane region" description="Helical" evidence="5">
    <location>
        <begin position="207"/>
        <end position="225"/>
    </location>
</feature>
<evidence type="ECO:0000313" key="7">
    <source>
        <dbReference type="Proteomes" id="UP000277580"/>
    </source>
</evidence>
<keyword evidence="2 5" id="KW-0812">Transmembrane</keyword>
<dbReference type="GO" id="GO:0015179">
    <property type="term" value="F:L-amino acid transmembrane transporter activity"/>
    <property type="evidence" value="ECO:0007669"/>
    <property type="project" value="TreeGrafter"/>
</dbReference>
<reference evidence="6 7" key="1">
    <citation type="journal article" date="2018" name="Nat. Ecol. Evol.">
        <title>Pezizomycetes genomes reveal the molecular basis of ectomycorrhizal truffle lifestyle.</title>
        <authorList>
            <person name="Murat C."/>
            <person name="Payen T."/>
            <person name="Noel B."/>
            <person name="Kuo A."/>
            <person name="Morin E."/>
            <person name="Chen J."/>
            <person name="Kohler A."/>
            <person name="Krizsan K."/>
            <person name="Balestrini R."/>
            <person name="Da Silva C."/>
            <person name="Montanini B."/>
            <person name="Hainaut M."/>
            <person name="Levati E."/>
            <person name="Barry K.W."/>
            <person name="Belfiori B."/>
            <person name="Cichocki N."/>
            <person name="Clum A."/>
            <person name="Dockter R.B."/>
            <person name="Fauchery L."/>
            <person name="Guy J."/>
            <person name="Iotti M."/>
            <person name="Le Tacon F."/>
            <person name="Lindquist E.A."/>
            <person name="Lipzen A."/>
            <person name="Malagnac F."/>
            <person name="Mello A."/>
            <person name="Molinier V."/>
            <person name="Miyauchi S."/>
            <person name="Poulain J."/>
            <person name="Riccioni C."/>
            <person name="Rubini A."/>
            <person name="Sitrit Y."/>
            <person name="Splivallo R."/>
            <person name="Traeger S."/>
            <person name="Wang M."/>
            <person name="Zifcakova L."/>
            <person name="Wipf D."/>
            <person name="Zambonelli A."/>
            <person name="Paolocci F."/>
            <person name="Nowrousian M."/>
            <person name="Ottonello S."/>
            <person name="Baldrian P."/>
            <person name="Spatafora J.W."/>
            <person name="Henrissat B."/>
            <person name="Nagy L.G."/>
            <person name="Aury J.M."/>
            <person name="Wincker P."/>
            <person name="Grigoriev I.V."/>
            <person name="Bonfante P."/>
            <person name="Martin F.M."/>
        </authorList>
    </citation>
    <scope>NUCLEOTIDE SEQUENCE [LARGE SCALE GENOMIC DNA]</scope>
    <source>
        <strain evidence="6 7">CCBAS932</strain>
    </source>
</reference>
<feature type="transmembrane region" description="Helical" evidence="5">
    <location>
        <begin position="428"/>
        <end position="446"/>
    </location>
</feature>
<dbReference type="Pfam" id="PF13520">
    <property type="entry name" value="AA_permease_2"/>
    <property type="match status" value="1"/>
</dbReference>
<keyword evidence="7" id="KW-1185">Reference proteome</keyword>
<feature type="transmembrane region" description="Helical" evidence="5">
    <location>
        <begin position="268"/>
        <end position="287"/>
    </location>
</feature>
<dbReference type="PIRSF" id="PIRSF006060">
    <property type="entry name" value="AA_transporter"/>
    <property type="match status" value="1"/>
</dbReference>
<evidence type="ECO:0000256" key="5">
    <source>
        <dbReference type="SAM" id="Phobius"/>
    </source>
</evidence>
<feature type="transmembrane region" description="Helical" evidence="5">
    <location>
        <begin position="499"/>
        <end position="519"/>
    </location>
</feature>
<feature type="transmembrane region" description="Helical" evidence="5">
    <location>
        <begin position="308"/>
        <end position="329"/>
    </location>
</feature>
<dbReference type="PANTHER" id="PTHR11785">
    <property type="entry name" value="AMINO ACID TRANSPORTER"/>
    <property type="match status" value="1"/>
</dbReference>
<feature type="transmembrane region" description="Helical" evidence="5">
    <location>
        <begin position="177"/>
        <end position="195"/>
    </location>
</feature>
<feature type="transmembrane region" description="Helical" evidence="5">
    <location>
        <begin position="539"/>
        <end position="559"/>
    </location>
</feature>
<sequence>MSQSRHIWELELEPLDQEDREILEEAEKDPNAVTTSTTIAQKLGLFSTCCMIINRIIGTGIFSTPATILKATGSPGASLLLWAAGAFVSFAGLMVYMEFGLSIPRYTQDGQSKAVPRSGGEKNYLEYVFRRPRYLVTCVYGVLFIVLGNTSGNAISFGQHALRARGVSEEEIDNCEWQIKGIAIAAITGACLLHGSWRAGGIYVNNLFATIKCLILVVFIIAGAVHSGKGGNRNTHNLDLDCSFVNSSGNATAMSKCPQNRDMQDHQWQMYGFSQSFLLVIFAYGGFENANYILSEIDRPKRTYKLASILSLGLVTFLYMLVNIIYFLVIPREEFLNENTQLALEFFKTIVGSKHSAHVDAAIASFIAFSSFGNIIVVTFVGSRVKQEIAKEGVLPFSRLIASDMQTPFSWFRNAIFRSSDDYKSENTPVAALFLHWIFSFILVIAPGTTDAYLFLLLLHSYALHVCAGFLLAIGMLYLYFQKNSTWRQESGFKPLGGWIWALLYAVVNAFLICVAWLPPPSRFKTLILDQIKYNVYPIVVFSLIGFGVLYWVGFAHLYPRYSKRVLDVKRYPIIRDGVQIYEAVFFNWVFHTSFHPKPAIVY</sequence>
<dbReference type="AlphaFoldDB" id="A0A3N4KMP2"/>
<proteinExistence type="predicted"/>